<dbReference type="Proteomes" id="UP000024900">
    <property type="component" value="Unassembled WGS sequence"/>
</dbReference>
<sequence length="76" mass="8823">MPKYRVLVTKDAACLLSSRSHHRNCPVNWCRQRAVLVDVRIDEDRAVYLRTRQDGEHQELASTRGTLGTTIKWRTS</sequence>
<organism evidence="1 2">
    <name type="scientific">Bradyrhizobium diazoefficiens SEMIA 5080</name>
    <dbReference type="NCBI Taxonomy" id="754504"/>
    <lineage>
        <taxon>Bacteria</taxon>
        <taxon>Pseudomonadati</taxon>
        <taxon>Pseudomonadota</taxon>
        <taxon>Alphaproteobacteria</taxon>
        <taxon>Hyphomicrobiales</taxon>
        <taxon>Nitrobacteraceae</taxon>
        <taxon>Bradyrhizobium</taxon>
    </lineage>
</organism>
<name>A0A837C4I4_9BRAD</name>
<accession>A0A837C4I4</accession>
<gene>
    <name evidence="1" type="ORF">BJA5080_05737</name>
</gene>
<evidence type="ECO:0000313" key="2">
    <source>
        <dbReference type="Proteomes" id="UP000024900"/>
    </source>
</evidence>
<dbReference type="EMBL" id="ADOU02000008">
    <property type="protein sequence ID" value="KGJ63938.1"/>
    <property type="molecule type" value="Genomic_DNA"/>
</dbReference>
<dbReference type="AlphaFoldDB" id="A0A837C4I4"/>
<proteinExistence type="predicted"/>
<evidence type="ECO:0000313" key="1">
    <source>
        <dbReference type="EMBL" id="KGJ63938.1"/>
    </source>
</evidence>
<comment type="caution">
    <text evidence="1">The sequence shown here is derived from an EMBL/GenBank/DDBJ whole genome shotgun (WGS) entry which is preliminary data.</text>
</comment>
<reference evidence="1 2" key="1">
    <citation type="journal article" date="2014" name="BMC Genomics">
        <title>Comparative genomics of Bradyrhizobium japonicum CPAC 15 and Bradyrhizobium diazoefficiens CPAC 7: elite model strains for understanding symbiotic performance with soybean.</title>
        <authorList>
            <person name="Siqueira A.F."/>
            <person name="Ormeno-Orrillo E."/>
            <person name="Souza R.C."/>
            <person name="Rodrigues E.P."/>
            <person name="Almeida L.G."/>
            <person name="Barcellos F.G."/>
            <person name="Batista J.S."/>
            <person name="Nakatami A.S."/>
            <person name="Martinez-Romero E."/>
            <person name="Vasconcelos A.T."/>
            <person name="Hungria M."/>
        </authorList>
    </citation>
    <scope>NUCLEOTIDE SEQUENCE [LARGE SCALE GENOMIC DNA]</scope>
    <source>
        <strain evidence="1 2">SEMIA 5080</strain>
    </source>
</reference>
<protein>
    <submittedName>
        <fullName evidence="1">Uncharacterized protein</fullName>
    </submittedName>
</protein>